<keyword evidence="2" id="KW-0472">Membrane</keyword>
<protein>
    <recommendedName>
        <fullName evidence="5">Amino acid transporter transmembrane domain-containing protein</fullName>
    </recommendedName>
</protein>
<feature type="transmembrane region" description="Helical" evidence="2">
    <location>
        <begin position="52"/>
        <end position="69"/>
    </location>
</feature>
<keyword evidence="4" id="KW-1185">Reference proteome</keyword>
<name>A0AAX2SBF9_KOCRH</name>
<evidence type="ECO:0000256" key="2">
    <source>
        <dbReference type="SAM" id="Phobius"/>
    </source>
</evidence>
<evidence type="ECO:0000256" key="1">
    <source>
        <dbReference type="SAM" id="MobiDB-lite"/>
    </source>
</evidence>
<dbReference type="Proteomes" id="UP000298017">
    <property type="component" value="Unassembled WGS sequence"/>
</dbReference>
<proteinExistence type="predicted"/>
<feature type="region of interest" description="Disordered" evidence="1">
    <location>
        <begin position="1"/>
        <end position="21"/>
    </location>
</feature>
<keyword evidence="2" id="KW-1133">Transmembrane helix</keyword>
<dbReference type="EMBL" id="SPNK01000021">
    <property type="protein sequence ID" value="TFH98741.1"/>
    <property type="molecule type" value="Genomic_DNA"/>
</dbReference>
<dbReference type="RefSeq" id="WP_249494293.1">
    <property type="nucleotide sequence ID" value="NZ_CP097204.1"/>
</dbReference>
<organism evidence="3 4">
    <name type="scientific">Kocuria rhizophila</name>
    <dbReference type="NCBI Taxonomy" id="72000"/>
    <lineage>
        <taxon>Bacteria</taxon>
        <taxon>Bacillati</taxon>
        <taxon>Actinomycetota</taxon>
        <taxon>Actinomycetes</taxon>
        <taxon>Micrococcales</taxon>
        <taxon>Micrococcaceae</taxon>
        <taxon>Kocuria</taxon>
    </lineage>
</organism>
<comment type="caution">
    <text evidence="3">The sequence shown here is derived from an EMBL/GenBank/DDBJ whole genome shotgun (WGS) entry which is preliminary data.</text>
</comment>
<dbReference type="AlphaFoldDB" id="A0AAX2SBF9"/>
<keyword evidence="2" id="KW-0812">Transmembrane</keyword>
<evidence type="ECO:0008006" key="5">
    <source>
        <dbReference type="Google" id="ProtNLM"/>
    </source>
</evidence>
<evidence type="ECO:0000313" key="4">
    <source>
        <dbReference type="Proteomes" id="UP000298017"/>
    </source>
</evidence>
<gene>
    <name evidence="3" type="ORF">E4P33_11645</name>
</gene>
<accession>A0AAX2SBF9</accession>
<sequence length="70" mass="7289">MEYQQADTLLPDTGTRPDTSSGGGVGVVVWWHIVGLSINTLVLVGFPQHHEAGTVVLVGVVLVGCCLSTT</sequence>
<feature type="transmembrane region" description="Helical" evidence="2">
    <location>
        <begin position="25"/>
        <end position="46"/>
    </location>
</feature>
<evidence type="ECO:0000313" key="3">
    <source>
        <dbReference type="EMBL" id="TFH98741.1"/>
    </source>
</evidence>
<reference evidence="3 4" key="1">
    <citation type="submission" date="2019-03" db="EMBL/GenBank/DDBJ databases">
        <title>Genome Sequencing and Assembly of Various Microbes Isolated from Alder Root Nodule.</title>
        <authorList>
            <person name="Swanson E."/>
            <person name="Sevigny J.L."/>
            <person name="Pesce C."/>
            <person name="Davis I."/>
            <person name="Kleiner V."/>
            <person name="Tisa L."/>
        </authorList>
    </citation>
    <scope>NUCLEOTIDE SEQUENCE [LARGE SCALE GENOMIC DNA]</scope>
    <source>
        <strain evidence="3 4">4R-31</strain>
    </source>
</reference>